<dbReference type="OrthoDB" id="18487at2759"/>
<dbReference type="SUPFAM" id="SSF57184">
    <property type="entry name" value="Growth factor receptor domain"/>
    <property type="match status" value="1"/>
</dbReference>
<dbReference type="PANTHER" id="PTHR45756:SF1">
    <property type="entry name" value="PROTEIN KINASE DOMAIN CONTAINING PROTEIN"/>
    <property type="match status" value="1"/>
</dbReference>
<protein>
    <submittedName>
        <fullName evidence="2">Cysteine-rich membrane protein 2</fullName>
    </submittedName>
</protein>
<dbReference type="PANTHER" id="PTHR45756">
    <property type="entry name" value="PALMITOYLTRANSFERASE"/>
    <property type="match status" value="1"/>
</dbReference>
<dbReference type="InterPro" id="IPR009030">
    <property type="entry name" value="Growth_fac_rcpt_cys_sf"/>
</dbReference>
<organism evidence="2">
    <name type="scientific">Spironucleus salmonicida</name>
    <dbReference type="NCBI Taxonomy" id="348837"/>
    <lineage>
        <taxon>Eukaryota</taxon>
        <taxon>Metamonada</taxon>
        <taxon>Diplomonadida</taxon>
        <taxon>Hexamitidae</taxon>
        <taxon>Hexamitinae</taxon>
        <taxon>Spironucleus</taxon>
    </lineage>
</organism>
<dbReference type="EMBL" id="AUWU02000002">
    <property type="protein sequence ID" value="KAH0575857.1"/>
    <property type="molecule type" value="Genomic_DNA"/>
</dbReference>
<accession>V6LI70</accession>
<dbReference type="AlphaFoldDB" id="V6LI70"/>
<reference evidence="3" key="2">
    <citation type="submission" date="2020-12" db="EMBL/GenBank/DDBJ databases">
        <title>New Spironucleus salmonicida genome in near-complete chromosomes.</title>
        <authorList>
            <person name="Xu F."/>
            <person name="Kurt Z."/>
            <person name="Jimenez-Gonzalez A."/>
            <person name="Astvaldsson A."/>
            <person name="Andersson J.O."/>
            <person name="Svard S.G."/>
        </authorList>
    </citation>
    <scope>NUCLEOTIDE SEQUENCE</scope>
    <source>
        <strain evidence="3">ATCC 50377</strain>
    </source>
</reference>
<evidence type="ECO:0000313" key="4">
    <source>
        <dbReference type="Proteomes" id="UP000018208"/>
    </source>
</evidence>
<dbReference type="SMART" id="SM00261">
    <property type="entry name" value="FU"/>
    <property type="match status" value="3"/>
</dbReference>
<keyword evidence="4" id="KW-1185">Reference proteome</keyword>
<sequence length="298" mass="32353">MTETGTCSNKVFTCKAGHFCPAEDSRTVNCKPCSEGMFFGQGCYCEANTPIYNCQECKGKQCSKCMPQTFLQNNKCEYCPLDCDICENRNSCITCSNGYKKHPQTGNCEQSCENSDGCLNIGQGFCNPATQICQSCIENCVKCSSGTTCHFCNPDISIITVEGQCTKKCQNIQNGNYCKDGVPTACGEGLTSECKCGKASNCASCNQTQDKCQMCLPHWKFDSSGKCAKCEDGYKLRSQMCWLSENSDPPVINTLGGGAITGIIIAVVIVVGVVCVGTFLFMKKKVYNVAVEIRNNLK</sequence>
<proteinExistence type="predicted"/>
<name>V6LI70_9EUKA</name>
<reference evidence="2 3" key="1">
    <citation type="journal article" date="2014" name="PLoS Genet.">
        <title>The Genome of Spironucleus salmonicida Highlights a Fish Pathogen Adapted to Fluctuating Environments.</title>
        <authorList>
            <person name="Xu F."/>
            <person name="Jerlstrom-Hultqvist J."/>
            <person name="Einarsson E."/>
            <person name="Astvaldsson A."/>
            <person name="Svard S.G."/>
            <person name="Andersson J.O."/>
        </authorList>
    </citation>
    <scope>NUCLEOTIDE SEQUENCE</scope>
    <source>
        <strain evidence="3">ATCC 50377</strain>
    </source>
</reference>
<dbReference type="VEuPathDB" id="GiardiaDB:SS50377_21386"/>
<gene>
    <name evidence="2" type="ORF">SS50377_15956</name>
    <name evidence="3" type="ORF">SS50377_21386</name>
</gene>
<dbReference type="InterPro" id="IPR006212">
    <property type="entry name" value="Furin_repeat"/>
</dbReference>
<evidence type="ECO:0000313" key="2">
    <source>
        <dbReference type="EMBL" id="EST44232.1"/>
    </source>
</evidence>
<dbReference type="EMBL" id="KI546123">
    <property type="protein sequence ID" value="EST44232.1"/>
    <property type="molecule type" value="Genomic_DNA"/>
</dbReference>
<keyword evidence="1" id="KW-1133">Transmembrane helix</keyword>
<feature type="transmembrane region" description="Helical" evidence="1">
    <location>
        <begin position="255"/>
        <end position="281"/>
    </location>
</feature>
<keyword evidence="1" id="KW-0812">Transmembrane</keyword>
<keyword evidence="1" id="KW-0472">Membrane</keyword>
<dbReference type="Proteomes" id="UP000018208">
    <property type="component" value="Unassembled WGS sequence"/>
</dbReference>
<evidence type="ECO:0000256" key="1">
    <source>
        <dbReference type="SAM" id="Phobius"/>
    </source>
</evidence>
<evidence type="ECO:0000313" key="3">
    <source>
        <dbReference type="EMBL" id="KAH0575857.1"/>
    </source>
</evidence>
<dbReference type="InterPro" id="IPR053215">
    <property type="entry name" value="TKL_Ser/Thr_kinase"/>
</dbReference>